<evidence type="ECO:0000256" key="1">
    <source>
        <dbReference type="SAM" id="SignalP"/>
    </source>
</evidence>
<feature type="signal peptide" evidence="1">
    <location>
        <begin position="1"/>
        <end position="28"/>
    </location>
</feature>
<evidence type="ECO:0000313" key="2">
    <source>
        <dbReference type="EMBL" id="SKA55731.1"/>
    </source>
</evidence>
<dbReference type="RefSeq" id="WP_078752755.1">
    <property type="nucleotide sequence ID" value="NZ_FUXU01000028.1"/>
</dbReference>
<organism evidence="2 3">
    <name type="scientific">Enterovibrio nigricans DSM 22720</name>
    <dbReference type="NCBI Taxonomy" id="1121868"/>
    <lineage>
        <taxon>Bacteria</taxon>
        <taxon>Pseudomonadati</taxon>
        <taxon>Pseudomonadota</taxon>
        <taxon>Gammaproteobacteria</taxon>
        <taxon>Vibrionales</taxon>
        <taxon>Vibrionaceae</taxon>
        <taxon>Enterovibrio</taxon>
    </lineage>
</organism>
<dbReference type="AlphaFoldDB" id="A0A1T4UTG8"/>
<proteinExistence type="predicted"/>
<evidence type="ECO:0000313" key="3">
    <source>
        <dbReference type="Proteomes" id="UP000190162"/>
    </source>
</evidence>
<sequence length="163" mass="17977">MKHHCYKAFSLAFALFCAPLLFSAAASASDRASESRHLKQKLSLLGFNQSWTPTDSGEKQVIDSGEIVLANERYFAKLSLDWMNETTLQATLMNSIALCSKLGIAVTDQRSAFTFEAFGSLTKKALSQPDARATSSISPYEYHVVIFIDSETHTSLECGVKRL</sequence>
<dbReference type="EMBL" id="FUXU01000028">
    <property type="protein sequence ID" value="SKA55731.1"/>
    <property type="molecule type" value="Genomic_DNA"/>
</dbReference>
<dbReference type="Proteomes" id="UP000190162">
    <property type="component" value="Unassembled WGS sequence"/>
</dbReference>
<reference evidence="3" key="1">
    <citation type="submission" date="2017-02" db="EMBL/GenBank/DDBJ databases">
        <authorList>
            <person name="Varghese N."/>
            <person name="Submissions S."/>
        </authorList>
    </citation>
    <scope>NUCLEOTIDE SEQUENCE [LARGE SCALE GENOMIC DNA]</scope>
    <source>
        <strain evidence="3">DSM 22720</strain>
    </source>
</reference>
<dbReference type="OrthoDB" id="5916692at2"/>
<feature type="chain" id="PRO_5012074988" evidence="1">
    <location>
        <begin position="29"/>
        <end position="163"/>
    </location>
</feature>
<keyword evidence="3" id="KW-1185">Reference proteome</keyword>
<name>A0A1T4UTG8_9GAMM</name>
<gene>
    <name evidence="2" type="ORF">SAMN02745132_02416</name>
</gene>
<accession>A0A1T4UTG8</accession>
<keyword evidence="1" id="KW-0732">Signal</keyword>
<protein>
    <submittedName>
        <fullName evidence="2">Uncharacterized protein</fullName>
    </submittedName>
</protein>